<dbReference type="Gene3D" id="2.60.120.10">
    <property type="entry name" value="Jelly Rolls"/>
    <property type="match status" value="1"/>
</dbReference>
<dbReference type="RefSeq" id="WP_261693542.1">
    <property type="nucleotide sequence ID" value="NZ_CP104694.1"/>
</dbReference>
<organism evidence="2 3">
    <name type="scientific">Tahibacter amnicola</name>
    <dbReference type="NCBI Taxonomy" id="2976241"/>
    <lineage>
        <taxon>Bacteria</taxon>
        <taxon>Pseudomonadati</taxon>
        <taxon>Pseudomonadota</taxon>
        <taxon>Gammaproteobacteria</taxon>
        <taxon>Lysobacterales</taxon>
        <taxon>Rhodanobacteraceae</taxon>
        <taxon>Tahibacter</taxon>
    </lineage>
</organism>
<gene>
    <name evidence="2" type="ORF">N4264_17620</name>
</gene>
<protein>
    <submittedName>
        <fullName evidence="2">Cupin domain-containing protein</fullName>
    </submittedName>
</protein>
<dbReference type="InterPro" id="IPR011051">
    <property type="entry name" value="RmlC_Cupin_sf"/>
</dbReference>
<evidence type="ECO:0000313" key="3">
    <source>
        <dbReference type="Proteomes" id="UP001064632"/>
    </source>
</evidence>
<dbReference type="Pfam" id="PF07883">
    <property type="entry name" value="Cupin_2"/>
    <property type="match status" value="1"/>
</dbReference>
<evidence type="ECO:0000313" key="2">
    <source>
        <dbReference type="EMBL" id="UXI66558.1"/>
    </source>
</evidence>
<dbReference type="InterPro" id="IPR013096">
    <property type="entry name" value="Cupin_2"/>
</dbReference>
<name>A0ABY6B919_9GAMM</name>
<dbReference type="CDD" id="cd06981">
    <property type="entry name" value="cupin_reut_a1446"/>
    <property type="match status" value="1"/>
</dbReference>
<dbReference type="EMBL" id="CP104694">
    <property type="protein sequence ID" value="UXI66558.1"/>
    <property type="molecule type" value="Genomic_DNA"/>
</dbReference>
<evidence type="ECO:0000259" key="1">
    <source>
        <dbReference type="Pfam" id="PF07883"/>
    </source>
</evidence>
<reference evidence="2" key="1">
    <citation type="submission" date="2022-09" db="EMBL/GenBank/DDBJ databases">
        <title>Tahibacter sp. nov., isolated from a fresh water.</title>
        <authorList>
            <person name="Baek J.H."/>
            <person name="Lee J.K."/>
            <person name="Kim J.M."/>
            <person name="Jeon C.O."/>
        </authorList>
    </citation>
    <scope>NUCLEOTIDE SEQUENCE</scope>
    <source>
        <strain evidence="2">W38</strain>
    </source>
</reference>
<sequence>MSEQASGNFFGDALPPRSGERFDVLLRHRNLVVERIVSSGVVTPTPYVQTQDEWVVLLRGEATLLIDDRVVELTVGDYVFLPASTPHTVQRVSADALWLAVHLHPDDDARIGSTQA</sequence>
<proteinExistence type="predicted"/>
<dbReference type="SUPFAM" id="SSF51182">
    <property type="entry name" value="RmlC-like cupins"/>
    <property type="match status" value="1"/>
</dbReference>
<keyword evidence="3" id="KW-1185">Reference proteome</keyword>
<feature type="domain" description="Cupin type-2" evidence="1">
    <location>
        <begin position="43"/>
        <end position="101"/>
    </location>
</feature>
<dbReference type="Proteomes" id="UP001064632">
    <property type="component" value="Chromosome"/>
</dbReference>
<dbReference type="InterPro" id="IPR014710">
    <property type="entry name" value="RmlC-like_jellyroll"/>
</dbReference>
<accession>A0ABY6B919</accession>